<evidence type="ECO:0000256" key="7">
    <source>
        <dbReference type="ARBA" id="ARBA00023053"/>
    </source>
</evidence>
<dbReference type="Proteomes" id="UP000016666">
    <property type="component" value="Unassembled WGS sequence"/>
</dbReference>
<keyword evidence="14" id="KW-1185">Reference proteome</keyword>
<evidence type="ECO:0000256" key="11">
    <source>
        <dbReference type="RuleBase" id="RU362091"/>
    </source>
</evidence>
<evidence type="ECO:0000256" key="4">
    <source>
        <dbReference type="ARBA" id="ARBA00022475"/>
    </source>
</evidence>
<sequence length="316" mass="33797">MVFVMLSGFIAVIIRGLLLVGGPARVLAIAANGSRVNFGDFNPDPRSRYTFWSFVLGGTLLWLSMYGVNQAQVQRYVACRSEREARIALLVNQVGLFCIVSSAVACGLVMFALYKDCDPLLAGFISAPDQYMPYLVLDIFQTSPGVPGLFLACAYSGTLSTASTSINAMAAVTVEDLVKPRMPALSPRRLTLVSKGLCEWGRELAHGLGTLSCAVPCHAVPCQSVPPHPELCHAMLCQSVPPHPGLCRAVPYHAVTCCAMLCCTVPCRATPSWTVPCHAMLRCTALCHAVPCHGTLYCAVPCHAVPCCATPCYVTL</sequence>
<dbReference type="InterPro" id="IPR001734">
    <property type="entry name" value="Na/solute_symporter"/>
</dbReference>
<dbReference type="InterPro" id="IPR051163">
    <property type="entry name" value="Sodium:Solute_Symporter_SSF"/>
</dbReference>
<proteinExistence type="inferred from homology"/>
<keyword evidence="9 12" id="KW-0472">Membrane</keyword>
<evidence type="ECO:0000256" key="1">
    <source>
        <dbReference type="ARBA" id="ARBA00004651"/>
    </source>
</evidence>
<feature type="transmembrane region" description="Helical" evidence="12">
    <location>
        <begin position="89"/>
        <end position="114"/>
    </location>
</feature>
<evidence type="ECO:0000313" key="13">
    <source>
        <dbReference type="Ensembl" id="ENSAPLP00000031132.1"/>
    </source>
</evidence>
<evidence type="ECO:0000256" key="6">
    <source>
        <dbReference type="ARBA" id="ARBA00022989"/>
    </source>
</evidence>
<dbReference type="PANTHER" id="PTHR42985">
    <property type="entry name" value="SODIUM-COUPLED MONOCARBOXYLATE TRANSPORTER"/>
    <property type="match status" value="1"/>
</dbReference>
<keyword evidence="6 12" id="KW-1133">Transmembrane helix</keyword>
<dbReference type="Gene3D" id="1.20.1730.10">
    <property type="entry name" value="Sodium/glucose cotransporter"/>
    <property type="match status" value="1"/>
</dbReference>
<organism evidence="13 14">
    <name type="scientific">Anas platyrhynchos platyrhynchos</name>
    <name type="common">Northern mallard</name>
    <dbReference type="NCBI Taxonomy" id="8840"/>
    <lineage>
        <taxon>Eukaryota</taxon>
        <taxon>Metazoa</taxon>
        <taxon>Chordata</taxon>
        <taxon>Craniata</taxon>
        <taxon>Vertebrata</taxon>
        <taxon>Euteleostomi</taxon>
        <taxon>Archelosauria</taxon>
        <taxon>Archosauria</taxon>
        <taxon>Dinosauria</taxon>
        <taxon>Saurischia</taxon>
        <taxon>Theropoda</taxon>
        <taxon>Coelurosauria</taxon>
        <taxon>Aves</taxon>
        <taxon>Neognathae</taxon>
        <taxon>Galloanserae</taxon>
        <taxon>Anseriformes</taxon>
        <taxon>Anatidae</taxon>
        <taxon>Anatinae</taxon>
        <taxon>Anas</taxon>
    </lineage>
</organism>
<reference evidence="13" key="2">
    <citation type="submission" date="2025-08" db="UniProtKB">
        <authorList>
            <consortium name="Ensembl"/>
        </authorList>
    </citation>
    <scope>IDENTIFICATION</scope>
</reference>
<dbReference type="STRING" id="8840.ENSAPLP00000031132"/>
<evidence type="ECO:0000256" key="12">
    <source>
        <dbReference type="SAM" id="Phobius"/>
    </source>
</evidence>
<gene>
    <name evidence="13" type="primary">SLC5A5</name>
</gene>
<keyword evidence="10" id="KW-0739">Sodium transport</keyword>
<keyword evidence="3" id="KW-0813">Transport</keyword>
<dbReference type="PROSITE" id="PS50283">
    <property type="entry name" value="NA_SOLUT_SYMP_3"/>
    <property type="match status" value="1"/>
</dbReference>
<dbReference type="GO" id="GO:0008507">
    <property type="term" value="F:sodium:iodide symporter activity"/>
    <property type="evidence" value="ECO:0007669"/>
    <property type="project" value="Ensembl"/>
</dbReference>
<dbReference type="InterPro" id="IPR038377">
    <property type="entry name" value="Na/Glc_symporter_sf"/>
</dbReference>
<dbReference type="GeneTree" id="ENSGT00940000159489"/>
<dbReference type="PANTHER" id="PTHR42985:SF11">
    <property type="entry name" value="SODIUM_IODIDE COTRANSPORTER"/>
    <property type="match status" value="1"/>
</dbReference>
<dbReference type="GO" id="GO:0005634">
    <property type="term" value="C:nucleus"/>
    <property type="evidence" value="ECO:0007669"/>
    <property type="project" value="Ensembl"/>
</dbReference>
<dbReference type="GO" id="GO:0005737">
    <property type="term" value="C:cytoplasm"/>
    <property type="evidence" value="ECO:0007669"/>
    <property type="project" value="Ensembl"/>
</dbReference>
<evidence type="ECO:0000256" key="9">
    <source>
        <dbReference type="ARBA" id="ARBA00023136"/>
    </source>
</evidence>
<evidence type="ECO:0000256" key="10">
    <source>
        <dbReference type="ARBA" id="ARBA00023201"/>
    </source>
</evidence>
<dbReference type="GO" id="GO:0071320">
    <property type="term" value="P:cellular response to cAMP"/>
    <property type="evidence" value="ECO:0007669"/>
    <property type="project" value="Ensembl"/>
</dbReference>
<feature type="transmembrane region" description="Helical" evidence="12">
    <location>
        <begin position="52"/>
        <end position="68"/>
    </location>
</feature>
<evidence type="ECO:0000256" key="3">
    <source>
        <dbReference type="ARBA" id="ARBA00022448"/>
    </source>
</evidence>
<evidence type="ECO:0000256" key="5">
    <source>
        <dbReference type="ARBA" id="ARBA00022692"/>
    </source>
</evidence>
<evidence type="ECO:0000256" key="8">
    <source>
        <dbReference type="ARBA" id="ARBA00023065"/>
    </source>
</evidence>
<comment type="similarity">
    <text evidence="2 11">Belongs to the sodium:solute symporter (SSF) (TC 2.A.21) family.</text>
</comment>
<reference evidence="14" key="1">
    <citation type="submission" date="2017-10" db="EMBL/GenBank/DDBJ databases">
        <title>A new Pekin duck reference genome.</title>
        <authorList>
            <person name="Hou Z.-C."/>
            <person name="Zhou Z.-K."/>
            <person name="Zhu F."/>
            <person name="Hou S.-S."/>
        </authorList>
    </citation>
    <scope>NUCLEOTIDE SEQUENCE [LARGE SCALE GENOMIC DNA]</scope>
</reference>
<dbReference type="GO" id="GO:1904322">
    <property type="term" value="P:cellular response to forskolin"/>
    <property type="evidence" value="ECO:0007669"/>
    <property type="project" value="Ensembl"/>
</dbReference>
<protein>
    <submittedName>
        <fullName evidence="13">Solute carrier family 5 member 5</fullName>
    </submittedName>
</protein>
<keyword evidence="5 12" id="KW-0812">Transmembrane</keyword>
<keyword evidence="8" id="KW-0406">Ion transport</keyword>
<name>A0A493TZ30_ANAPP</name>
<reference evidence="13" key="3">
    <citation type="submission" date="2025-09" db="UniProtKB">
        <authorList>
            <consortium name="Ensembl"/>
        </authorList>
    </citation>
    <scope>IDENTIFICATION</scope>
</reference>
<dbReference type="GO" id="GO:1904200">
    <property type="term" value="P:iodide transmembrane transport"/>
    <property type="evidence" value="ECO:0007669"/>
    <property type="project" value="Ensembl"/>
</dbReference>
<dbReference type="GO" id="GO:0071371">
    <property type="term" value="P:cellular response to gonadotropin stimulus"/>
    <property type="evidence" value="ECO:0007669"/>
    <property type="project" value="Ensembl"/>
</dbReference>
<evidence type="ECO:0000313" key="14">
    <source>
        <dbReference type="Proteomes" id="UP000016666"/>
    </source>
</evidence>
<dbReference type="GO" id="GO:0005886">
    <property type="term" value="C:plasma membrane"/>
    <property type="evidence" value="ECO:0007669"/>
    <property type="project" value="UniProtKB-SubCell"/>
</dbReference>
<accession>A0A493TZ30</accession>
<dbReference type="GO" id="GO:1904401">
    <property type="term" value="P:cellular response to Thyroid stimulating hormone"/>
    <property type="evidence" value="ECO:0007669"/>
    <property type="project" value="Ensembl"/>
</dbReference>
<dbReference type="Ensembl" id="ENSAPLT00000023033.1">
    <property type="protein sequence ID" value="ENSAPLP00000031132.1"/>
    <property type="gene ID" value="ENSAPLG00000030976.1"/>
</dbReference>
<dbReference type="GO" id="GO:0070062">
    <property type="term" value="C:extracellular exosome"/>
    <property type="evidence" value="ECO:0007669"/>
    <property type="project" value="TreeGrafter"/>
</dbReference>
<dbReference type="Pfam" id="PF00474">
    <property type="entry name" value="SSF"/>
    <property type="match status" value="1"/>
</dbReference>
<keyword evidence="7" id="KW-0915">Sodium</keyword>
<dbReference type="AlphaFoldDB" id="A0A493TZ30"/>
<keyword evidence="4" id="KW-1003">Cell membrane</keyword>
<comment type="subcellular location">
    <subcellularLocation>
        <location evidence="1">Cell membrane</location>
        <topology evidence="1">Multi-pass membrane protein</topology>
    </subcellularLocation>
</comment>
<dbReference type="GO" id="GO:0042803">
    <property type="term" value="F:protein homodimerization activity"/>
    <property type="evidence" value="ECO:0007669"/>
    <property type="project" value="Ensembl"/>
</dbReference>
<evidence type="ECO:0000256" key="2">
    <source>
        <dbReference type="ARBA" id="ARBA00006434"/>
    </source>
</evidence>